<keyword evidence="1" id="KW-1133">Transmembrane helix</keyword>
<feature type="transmembrane region" description="Helical" evidence="1">
    <location>
        <begin position="6"/>
        <end position="22"/>
    </location>
</feature>
<gene>
    <name evidence="2" type="ORF">ACFSCX_20255</name>
</gene>
<keyword evidence="1" id="KW-0472">Membrane</keyword>
<evidence type="ECO:0000313" key="2">
    <source>
        <dbReference type="EMBL" id="MFD1738852.1"/>
    </source>
</evidence>
<keyword evidence="3" id="KW-1185">Reference proteome</keyword>
<accession>A0ABW4LWR6</accession>
<evidence type="ECO:0000313" key="3">
    <source>
        <dbReference type="Proteomes" id="UP001597214"/>
    </source>
</evidence>
<dbReference type="EMBL" id="JBHUEM010000049">
    <property type="protein sequence ID" value="MFD1738852.1"/>
    <property type="molecule type" value="Genomic_DNA"/>
</dbReference>
<protein>
    <submittedName>
        <fullName evidence="2">Uncharacterized protein</fullName>
    </submittedName>
</protein>
<sequence length="62" mass="6781">MLMEIAMLISFLMSVFLFLVGYKEAITISRASGLVNGGTMIFCFVMGLIFAIFANTFSSNLS</sequence>
<name>A0ABW4LWR6_9BACI</name>
<evidence type="ECO:0000256" key="1">
    <source>
        <dbReference type="SAM" id="Phobius"/>
    </source>
</evidence>
<proteinExistence type="predicted"/>
<keyword evidence="1" id="KW-0812">Transmembrane</keyword>
<comment type="caution">
    <text evidence="2">The sequence shown here is derived from an EMBL/GenBank/DDBJ whole genome shotgun (WGS) entry which is preliminary data.</text>
</comment>
<reference evidence="3" key="1">
    <citation type="journal article" date="2019" name="Int. J. Syst. Evol. Microbiol.">
        <title>The Global Catalogue of Microorganisms (GCM) 10K type strain sequencing project: providing services to taxonomists for standard genome sequencing and annotation.</title>
        <authorList>
            <consortium name="The Broad Institute Genomics Platform"/>
            <consortium name="The Broad Institute Genome Sequencing Center for Infectious Disease"/>
            <person name="Wu L."/>
            <person name="Ma J."/>
        </authorList>
    </citation>
    <scope>NUCLEOTIDE SEQUENCE [LARGE SCALE GENOMIC DNA]</scope>
    <source>
        <strain evidence="3">CCUG 49339</strain>
    </source>
</reference>
<organism evidence="2 3">
    <name type="scientific">Bacillus salitolerans</name>
    <dbReference type="NCBI Taxonomy" id="1437434"/>
    <lineage>
        <taxon>Bacteria</taxon>
        <taxon>Bacillati</taxon>
        <taxon>Bacillota</taxon>
        <taxon>Bacilli</taxon>
        <taxon>Bacillales</taxon>
        <taxon>Bacillaceae</taxon>
        <taxon>Bacillus</taxon>
    </lineage>
</organism>
<dbReference type="RefSeq" id="WP_377930077.1">
    <property type="nucleotide sequence ID" value="NZ_JBHUEM010000049.1"/>
</dbReference>
<feature type="transmembrane region" description="Helical" evidence="1">
    <location>
        <begin position="34"/>
        <end position="54"/>
    </location>
</feature>
<dbReference type="Proteomes" id="UP001597214">
    <property type="component" value="Unassembled WGS sequence"/>
</dbReference>